<feature type="chain" id="PRO_5014137586" evidence="1">
    <location>
        <begin position="35"/>
        <end position="155"/>
    </location>
</feature>
<keyword evidence="3" id="KW-1185">Reference proteome</keyword>
<gene>
    <name evidence="2" type="ORF">CRG98_006673</name>
</gene>
<reference evidence="2 3" key="1">
    <citation type="submission" date="2017-11" db="EMBL/GenBank/DDBJ databases">
        <title>De-novo sequencing of pomegranate (Punica granatum L.) genome.</title>
        <authorList>
            <person name="Akparov Z."/>
            <person name="Amiraslanov A."/>
            <person name="Hajiyeva S."/>
            <person name="Abbasov M."/>
            <person name="Kaur K."/>
            <person name="Hamwieh A."/>
            <person name="Solovyev V."/>
            <person name="Salamov A."/>
            <person name="Braich B."/>
            <person name="Kosarev P."/>
            <person name="Mahmoud A."/>
            <person name="Hajiyev E."/>
            <person name="Babayeva S."/>
            <person name="Izzatullayeva V."/>
            <person name="Mammadov A."/>
            <person name="Mammadov A."/>
            <person name="Sharifova S."/>
            <person name="Ojaghi J."/>
            <person name="Eynullazada K."/>
            <person name="Bayramov B."/>
            <person name="Abdulazimova A."/>
            <person name="Shahmuradov I."/>
        </authorList>
    </citation>
    <scope>NUCLEOTIDE SEQUENCE [LARGE SCALE GENOMIC DNA]</scope>
    <source>
        <strain evidence="3">cv. AG2017</strain>
        <tissue evidence="2">Leaf</tissue>
    </source>
</reference>
<dbReference type="Proteomes" id="UP000233551">
    <property type="component" value="Unassembled WGS sequence"/>
</dbReference>
<proteinExistence type="predicted"/>
<dbReference type="EMBL" id="PGOL01000304">
    <property type="protein sequence ID" value="PKI72973.1"/>
    <property type="molecule type" value="Genomic_DNA"/>
</dbReference>
<accession>A0A2I0KX87</accession>
<name>A0A2I0KX87_PUNGR</name>
<evidence type="ECO:0000313" key="3">
    <source>
        <dbReference type="Proteomes" id="UP000233551"/>
    </source>
</evidence>
<comment type="caution">
    <text evidence="2">The sequence shown here is derived from an EMBL/GenBank/DDBJ whole genome shotgun (WGS) entry which is preliminary data.</text>
</comment>
<keyword evidence="1" id="KW-0732">Signal</keyword>
<protein>
    <submittedName>
        <fullName evidence="2">Uncharacterized protein</fullName>
    </submittedName>
</protein>
<evidence type="ECO:0000313" key="2">
    <source>
        <dbReference type="EMBL" id="PKI72973.1"/>
    </source>
</evidence>
<feature type="signal peptide" evidence="1">
    <location>
        <begin position="1"/>
        <end position="34"/>
    </location>
</feature>
<organism evidence="2 3">
    <name type="scientific">Punica granatum</name>
    <name type="common">Pomegranate</name>
    <dbReference type="NCBI Taxonomy" id="22663"/>
    <lineage>
        <taxon>Eukaryota</taxon>
        <taxon>Viridiplantae</taxon>
        <taxon>Streptophyta</taxon>
        <taxon>Embryophyta</taxon>
        <taxon>Tracheophyta</taxon>
        <taxon>Spermatophyta</taxon>
        <taxon>Magnoliopsida</taxon>
        <taxon>eudicotyledons</taxon>
        <taxon>Gunneridae</taxon>
        <taxon>Pentapetalae</taxon>
        <taxon>rosids</taxon>
        <taxon>malvids</taxon>
        <taxon>Myrtales</taxon>
        <taxon>Lythraceae</taxon>
        <taxon>Punica</taxon>
    </lineage>
</organism>
<evidence type="ECO:0000256" key="1">
    <source>
        <dbReference type="SAM" id="SignalP"/>
    </source>
</evidence>
<dbReference type="AlphaFoldDB" id="A0A2I0KX87"/>
<sequence length="155" mass="17423">MASSRNFGLKRCLLIGFLCAALLLSAGHVEVAAAREIRTDAEVHYAYLGPCKQCKSGPTRPVDPSPEKVMENRYNKTWCDEKLSPARIVALQVLNPEWPCEPNLRLGLPNPISWQGIVKYWHLEGAHPFFVIGVNRARTHGPTRFIVTFPFNILN</sequence>